<reference evidence="2" key="2">
    <citation type="submission" date="2013-04" db="EMBL/GenBank/DDBJ databases">
        <title>Bisphenol A degrading Sphingobium sp. strain BiD32.</title>
        <authorList>
            <person name="Nielsen J.L."/>
            <person name="Zhou N.A."/>
            <person name="Kjeldal H."/>
        </authorList>
    </citation>
    <scope>NUCLEOTIDE SEQUENCE [LARGE SCALE GENOMIC DNA]</scope>
    <source>
        <strain evidence="2">BiD32</strain>
    </source>
</reference>
<gene>
    <name evidence="1" type="ORF">EBBID32_27340</name>
</gene>
<comment type="caution">
    <text evidence="1">The sequence shown here is derived from an EMBL/GenBank/DDBJ whole genome shotgun (WGS) entry which is preliminary data.</text>
</comment>
<evidence type="ECO:0000313" key="2">
    <source>
        <dbReference type="Proteomes" id="UP000013201"/>
    </source>
</evidence>
<protein>
    <submittedName>
        <fullName evidence="1">Uncharacterized protein</fullName>
    </submittedName>
</protein>
<accession>N1MRU3</accession>
<reference evidence="1 2" key="1">
    <citation type="submission" date="2013-03" db="EMBL/GenBank/DDBJ databases">
        <authorList>
            <person name="Le V."/>
        </authorList>
    </citation>
    <scope>NUCLEOTIDE SEQUENCE [LARGE SCALE GENOMIC DNA]</scope>
    <source>
        <strain evidence="1 2">BiD32</strain>
    </source>
</reference>
<evidence type="ECO:0000313" key="1">
    <source>
        <dbReference type="EMBL" id="CCW18382.1"/>
    </source>
</evidence>
<dbReference type="Proteomes" id="UP000013201">
    <property type="component" value="Unassembled WGS sequence"/>
</dbReference>
<sequence length="45" mass="4751">MEMRVDQAIGTTGTAALTNRLATMKAPTKATAVLWNLAMDMVGTP</sequence>
<keyword evidence="2" id="KW-1185">Reference proteome</keyword>
<name>N1MRU3_9SPHN</name>
<proteinExistence type="predicted"/>
<dbReference type="AlphaFoldDB" id="N1MRU3"/>
<dbReference type="EMBL" id="CAVK010000134">
    <property type="protein sequence ID" value="CCW18382.1"/>
    <property type="molecule type" value="Genomic_DNA"/>
</dbReference>
<organism evidence="1 2">
    <name type="scientific">Sphingobium indicum BiD32</name>
    <dbReference type="NCBI Taxonomy" id="1301087"/>
    <lineage>
        <taxon>Bacteria</taxon>
        <taxon>Pseudomonadati</taxon>
        <taxon>Pseudomonadota</taxon>
        <taxon>Alphaproteobacteria</taxon>
        <taxon>Sphingomonadales</taxon>
        <taxon>Sphingomonadaceae</taxon>
        <taxon>Sphingobium</taxon>
    </lineage>
</organism>